<evidence type="ECO:0000256" key="5">
    <source>
        <dbReference type="ARBA" id="ARBA00022597"/>
    </source>
</evidence>
<evidence type="ECO:0000256" key="4">
    <source>
        <dbReference type="ARBA" id="ARBA00022475"/>
    </source>
</evidence>
<feature type="domain" description="ABC transmembrane type-2" evidence="12">
    <location>
        <begin position="10"/>
        <end position="233"/>
    </location>
</feature>
<dbReference type="Proteomes" id="UP000532936">
    <property type="component" value="Unassembled WGS sequence"/>
</dbReference>
<evidence type="ECO:0000313" key="14">
    <source>
        <dbReference type="Proteomes" id="UP000532936"/>
    </source>
</evidence>
<evidence type="ECO:0000256" key="7">
    <source>
        <dbReference type="ARBA" id="ARBA00022903"/>
    </source>
</evidence>
<evidence type="ECO:0000256" key="1">
    <source>
        <dbReference type="ARBA" id="ARBA00004651"/>
    </source>
</evidence>
<evidence type="ECO:0000259" key="12">
    <source>
        <dbReference type="PROSITE" id="PS51012"/>
    </source>
</evidence>
<accession>A0A7W6A633</accession>
<feature type="transmembrane region" description="Helical" evidence="11">
    <location>
        <begin position="122"/>
        <end position="144"/>
    </location>
</feature>
<name>A0A7W6A633_9CAUL</name>
<evidence type="ECO:0000256" key="11">
    <source>
        <dbReference type="RuleBase" id="RU361157"/>
    </source>
</evidence>
<organism evidence="13 14">
    <name type="scientific">Brevundimonas mediterranea</name>
    <dbReference type="NCBI Taxonomy" id="74329"/>
    <lineage>
        <taxon>Bacteria</taxon>
        <taxon>Pseudomonadati</taxon>
        <taxon>Pseudomonadota</taxon>
        <taxon>Alphaproteobacteria</taxon>
        <taxon>Caulobacterales</taxon>
        <taxon>Caulobacteraceae</taxon>
        <taxon>Brevundimonas</taxon>
    </lineage>
</organism>
<feature type="transmembrane region" description="Helical" evidence="11">
    <location>
        <begin position="45"/>
        <end position="67"/>
    </location>
</feature>
<dbReference type="GO" id="GO:0015774">
    <property type="term" value="P:polysaccharide transport"/>
    <property type="evidence" value="ECO:0007669"/>
    <property type="project" value="UniProtKB-KW"/>
</dbReference>
<dbReference type="InterPro" id="IPR000412">
    <property type="entry name" value="ABC_2_transport"/>
</dbReference>
<comment type="caution">
    <text evidence="13">The sequence shown here is derived from an EMBL/GenBank/DDBJ whole genome shotgun (WGS) entry which is preliminary data.</text>
</comment>
<evidence type="ECO:0000256" key="9">
    <source>
        <dbReference type="ARBA" id="ARBA00023047"/>
    </source>
</evidence>
<keyword evidence="8 11" id="KW-1133">Transmembrane helix</keyword>
<keyword evidence="4 11" id="KW-1003">Cell membrane</keyword>
<keyword evidence="10 11" id="KW-0472">Membrane</keyword>
<keyword evidence="7" id="KW-0972">Capsule biogenesis/degradation</keyword>
<evidence type="ECO:0000256" key="8">
    <source>
        <dbReference type="ARBA" id="ARBA00022989"/>
    </source>
</evidence>
<keyword evidence="3 11" id="KW-0813">Transport</keyword>
<evidence type="ECO:0000256" key="2">
    <source>
        <dbReference type="ARBA" id="ARBA00007783"/>
    </source>
</evidence>
<proteinExistence type="inferred from homology"/>
<sequence>MATRFGREGLGFAWLVAEPLVFCLGVIFLWALTKPTFNSEHGIQLAPFVMSGYMCLILIRHLISLLTPAIQANMGLLYHRLVTPMHILIARMLLEIGGATIAFVVLYLALLAIGQVGPPHNILLLYAGWGTVAFSGAGFALIMTGLVMRFEAMERVVGLISYLMIPVSGAFFMVSWLPHSFQKIVMLVPFVHGTEAIRAAIFGEFVETHYSFSYAIAVGAILNVVGLLLIFSSLDRIDVE</sequence>
<dbReference type="AlphaFoldDB" id="A0A7W6A633"/>
<dbReference type="InterPro" id="IPR047817">
    <property type="entry name" value="ABC2_TM_bact-type"/>
</dbReference>
<protein>
    <recommendedName>
        <fullName evidence="11">Transport permease protein</fullName>
    </recommendedName>
</protein>
<dbReference type="Pfam" id="PF01061">
    <property type="entry name" value="ABC2_membrane"/>
    <property type="match status" value="1"/>
</dbReference>
<dbReference type="InterPro" id="IPR013525">
    <property type="entry name" value="ABC2_TM"/>
</dbReference>
<dbReference type="GO" id="GO:0140359">
    <property type="term" value="F:ABC-type transporter activity"/>
    <property type="evidence" value="ECO:0007669"/>
    <property type="project" value="InterPro"/>
</dbReference>
<dbReference type="PANTHER" id="PTHR30413">
    <property type="entry name" value="INNER MEMBRANE TRANSPORT PERMEASE"/>
    <property type="match status" value="1"/>
</dbReference>
<evidence type="ECO:0000256" key="3">
    <source>
        <dbReference type="ARBA" id="ARBA00022448"/>
    </source>
</evidence>
<comment type="similarity">
    <text evidence="2 11">Belongs to the ABC-2 integral membrane protein family.</text>
</comment>
<evidence type="ECO:0000256" key="6">
    <source>
        <dbReference type="ARBA" id="ARBA00022692"/>
    </source>
</evidence>
<keyword evidence="6 11" id="KW-0812">Transmembrane</keyword>
<dbReference type="PRINTS" id="PR00164">
    <property type="entry name" value="ABC2TRNSPORT"/>
</dbReference>
<evidence type="ECO:0000256" key="10">
    <source>
        <dbReference type="ARBA" id="ARBA00023136"/>
    </source>
</evidence>
<dbReference type="EMBL" id="JACIDA010000002">
    <property type="protein sequence ID" value="MBB3872946.1"/>
    <property type="molecule type" value="Genomic_DNA"/>
</dbReference>
<feature type="transmembrane region" description="Helical" evidence="11">
    <location>
        <begin position="156"/>
        <end position="177"/>
    </location>
</feature>
<keyword evidence="5" id="KW-0762">Sugar transport</keyword>
<feature type="transmembrane region" description="Helical" evidence="11">
    <location>
        <begin position="88"/>
        <end position="110"/>
    </location>
</feature>
<dbReference type="PROSITE" id="PS51012">
    <property type="entry name" value="ABC_TM2"/>
    <property type="match status" value="1"/>
</dbReference>
<gene>
    <name evidence="13" type="ORF">GGR11_002499</name>
</gene>
<feature type="transmembrane region" description="Helical" evidence="11">
    <location>
        <begin position="12"/>
        <end position="33"/>
    </location>
</feature>
<evidence type="ECO:0000313" key="13">
    <source>
        <dbReference type="EMBL" id="MBB3872946.1"/>
    </source>
</evidence>
<reference evidence="13 14" key="1">
    <citation type="submission" date="2020-08" db="EMBL/GenBank/DDBJ databases">
        <title>Genomic Encyclopedia of Type Strains, Phase IV (KMG-IV): sequencing the most valuable type-strain genomes for metagenomic binning, comparative biology and taxonomic classification.</title>
        <authorList>
            <person name="Goeker M."/>
        </authorList>
    </citation>
    <scope>NUCLEOTIDE SEQUENCE [LARGE SCALE GENOMIC DNA]</scope>
    <source>
        <strain evidence="13 14">DSM 14878</strain>
    </source>
</reference>
<dbReference type="GO" id="GO:0043190">
    <property type="term" value="C:ATP-binding cassette (ABC) transporter complex"/>
    <property type="evidence" value="ECO:0007669"/>
    <property type="project" value="InterPro"/>
</dbReference>
<keyword evidence="9" id="KW-0625">Polysaccharide transport</keyword>
<comment type="subcellular location">
    <subcellularLocation>
        <location evidence="11">Cell inner membrane</location>
        <topology evidence="11">Multi-pass membrane protein</topology>
    </subcellularLocation>
    <subcellularLocation>
        <location evidence="1">Cell membrane</location>
        <topology evidence="1">Multi-pass membrane protein</topology>
    </subcellularLocation>
</comment>
<dbReference type="PANTHER" id="PTHR30413:SF10">
    <property type="entry name" value="CAPSULE POLYSACCHARIDE EXPORT INNER-MEMBRANE PROTEIN CTRC"/>
    <property type="match status" value="1"/>
</dbReference>
<dbReference type="GO" id="GO:0015920">
    <property type="term" value="P:lipopolysaccharide transport"/>
    <property type="evidence" value="ECO:0007669"/>
    <property type="project" value="TreeGrafter"/>
</dbReference>
<feature type="transmembrane region" description="Helical" evidence="11">
    <location>
        <begin position="212"/>
        <end position="234"/>
    </location>
</feature>